<reference evidence="1 2" key="1">
    <citation type="submission" date="2017-03" db="EMBL/GenBank/DDBJ databases">
        <title>Genome of the blue death feigning beetle - Asbolus verrucosus.</title>
        <authorList>
            <person name="Rider S.D."/>
        </authorList>
    </citation>
    <scope>NUCLEOTIDE SEQUENCE [LARGE SCALE GENOMIC DNA]</scope>
    <source>
        <strain evidence="1">Butters</strain>
        <tissue evidence="1">Head and leg muscle</tissue>
    </source>
</reference>
<sequence>MSSMISVGTNVWRRPATNWTAKLKRA</sequence>
<dbReference type="AlphaFoldDB" id="A0A482VV24"/>
<gene>
    <name evidence="1" type="ORF">BDFB_014749</name>
</gene>
<evidence type="ECO:0000313" key="2">
    <source>
        <dbReference type="Proteomes" id="UP000292052"/>
    </source>
</evidence>
<comment type="caution">
    <text evidence="1">The sequence shown here is derived from an EMBL/GenBank/DDBJ whole genome shotgun (WGS) entry which is preliminary data.</text>
</comment>
<protein>
    <submittedName>
        <fullName evidence="1">Uncharacterized protein</fullName>
    </submittedName>
</protein>
<keyword evidence="2" id="KW-1185">Reference proteome</keyword>
<dbReference type="EMBL" id="QDEB01060465">
    <property type="protein sequence ID" value="RZC36600.1"/>
    <property type="molecule type" value="Genomic_DNA"/>
</dbReference>
<name>A0A482VV24_ASBVE</name>
<accession>A0A482VV24</accession>
<proteinExistence type="predicted"/>
<organism evidence="1 2">
    <name type="scientific">Asbolus verrucosus</name>
    <name type="common">Desert ironclad beetle</name>
    <dbReference type="NCBI Taxonomy" id="1661398"/>
    <lineage>
        <taxon>Eukaryota</taxon>
        <taxon>Metazoa</taxon>
        <taxon>Ecdysozoa</taxon>
        <taxon>Arthropoda</taxon>
        <taxon>Hexapoda</taxon>
        <taxon>Insecta</taxon>
        <taxon>Pterygota</taxon>
        <taxon>Neoptera</taxon>
        <taxon>Endopterygota</taxon>
        <taxon>Coleoptera</taxon>
        <taxon>Polyphaga</taxon>
        <taxon>Cucujiformia</taxon>
        <taxon>Tenebrionidae</taxon>
        <taxon>Pimeliinae</taxon>
        <taxon>Asbolus</taxon>
    </lineage>
</organism>
<evidence type="ECO:0000313" key="1">
    <source>
        <dbReference type="EMBL" id="RZC36600.1"/>
    </source>
</evidence>
<dbReference type="Proteomes" id="UP000292052">
    <property type="component" value="Unassembled WGS sequence"/>
</dbReference>